<evidence type="ECO:0000256" key="1">
    <source>
        <dbReference type="ARBA" id="ARBA00023125"/>
    </source>
</evidence>
<gene>
    <name evidence="4" type="ORF">H9661_18480</name>
</gene>
<accession>A0ABR8PYU2</accession>
<protein>
    <submittedName>
        <fullName evidence="4">MerR family transcriptional regulator</fullName>
    </submittedName>
</protein>
<dbReference type="InterPro" id="IPR047057">
    <property type="entry name" value="MerR_fam"/>
</dbReference>
<evidence type="ECO:0000256" key="2">
    <source>
        <dbReference type="SAM" id="Coils"/>
    </source>
</evidence>
<name>A0ABR8PYU2_9CLOT</name>
<dbReference type="SMART" id="SM00422">
    <property type="entry name" value="HTH_MERR"/>
    <property type="match status" value="1"/>
</dbReference>
<dbReference type="Pfam" id="PF13411">
    <property type="entry name" value="MerR_1"/>
    <property type="match status" value="1"/>
</dbReference>
<comment type="caution">
    <text evidence="4">The sequence shown here is derived from an EMBL/GenBank/DDBJ whole genome shotgun (WGS) entry which is preliminary data.</text>
</comment>
<reference evidence="4 5" key="1">
    <citation type="submission" date="2020-08" db="EMBL/GenBank/DDBJ databases">
        <title>A Genomic Blueprint of the Chicken Gut Microbiome.</title>
        <authorList>
            <person name="Gilroy R."/>
            <person name="Ravi A."/>
            <person name="Getino M."/>
            <person name="Pursley I."/>
            <person name="Horton D.L."/>
            <person name="Alikhan N.-F."/>
            <person name="Baker D."/>
            <person name="Gharbi K."/>
            <person name="Hall N."/>
            <person name="Watson M."/>
            <person name="Adriaenssens E.M."/>
            <person name="Foster-Nyarko E."/>
            <person name="Jarju S."/>
            <person name="Secka A."/>
            <person name="Antonio M."/>
            <person name="Oren A."/>
            <person name="Chaudhuri R."/>
            <person name="La Ragione R.M."/>
            <person name="Hildebrand F."/>
            <person name="Pallen M.J."/>
        </authorList>
    </citation>
    <scope>NUCLEOTIDE SEQUENCE [LARGE SCALE GENOMIC DNA]</scope>
    <source>
        <strain evidence="4 5">Sa3CVN1</strain>
    </source>
</reference>
<dbReference type="PANTHER" id="PTHR30204">
    <property type="entry name" value="REDOX-CYCLING DRUG-SENSING TRANSCRIPTIONAL ACTIVATOR SOXR"/>
    <property type="match status" value="1"/>
</dbReference>
<dbReference type="SUPFAM" id="SSF46955">
    <property type="entry name" value="Putative DNA-binding domain"/>
    <property type="match status" value="1"/>
</dbReference>
<dbReference type="PANTHER" id="PTHR30204:SF98">
    <property type="entry name" value="HTH-TYPE TRANSCRIPTIONAL REGULATOR ADHR"/>
    <property type="match status" value="1"/>
</dbReference>
<keyword evidence="1" id="KW-0238">DNA-binding</keyword>
<dbReference type="RefSeq" id="WP_191770263.1">
    <property type="nucleotide sequence ID" value="NZ_JACSRA010000045.1"/>
</dbReference>
<feature type="coiled-coil region" evidence="2">
    <location>
        <begin position="74"/>
        <end position="115"/>
    </location>
</feature>
<dbReference type="EMBL" id="JACSRA010000045">
    <property type="protein sequence ID" value="MBD7913345.1"/>
    <property type="molecule type" value="Genomic_DNA"/>
</dbReference>
<dbReference type="PROSITE" id="PS50937">
    <property type="entry name" value="HTH_MERR_2"/>
    <property type="match status" value="1"/>
</dbReference>
<dbReference type="InterPro" id="IPR000551">
    <property type="entry name" value="MerR-type_HTH_dom"/>
</dbReference>
<keyword evidence="2" id="KW-0175">Coiled coil</keyword>
<dbReference type="InterPro" id="IPR009061">
    <property type="entry name" value="DNA-bd_dom_put_sf"/>
</dbReference>
<evidence type="ECO:0000313" key="5">
    <source>
        <dbReference type="Proteomes" id="UP000627781"/>
    </source>
</evidence>
<evidence type="ECO:0000259" key="3">
    <source>
        <dbReference type="PROSITE" id="PS50937"/>
    </source>
</evidence>
<dbReference type="Proteomes" id="UP000627781">
    <property type="component" value="Unassembled WGS sequence"/>
</dbReference>
<proteinExistence type="predicted"/>
<feature type="domain" description="HTH merR-type" evidence="3">
    <location>
        <begin position="1"/>
        <end position="69"/>
    </location>
</feature>
<organism evidence="4 5">
    <name type="scientific">Clostridium cibarium</name>
    <dbReference type="NCBI Taxonomy" id="2762247"/>
    <lineage>
        <taxon>Bacteria</taxon>
        <taxon>Bacillati</taxon>
        <taxon>Bacillota</taxon>
        <taxon>Clostridia</taxon>
        <taxon>Eubacteriales</taxon>
        <taxon>Clostridiaceae</taxon>
        <taxon>Clostridium</taxon>
    </lineage>
</organism>
<dbReference type="CDD" id="cd01109">
    <property type="entry name" value="HTH_YyaN"/>
    <property type="match status" value="1"/>
</dbReference>
<keyword evidence="5" id="KW-1185">Reference proteome</keyword>
<sequence>MTITEVSKKYELSADTLRYYERVKLIPEVNRNKNGIRDYTEEDCRWVEFIKCMRSAGLPIEALIEYVALFQEGDETIEARKNILKEQRKHLKEKMENMKATLERLDYKIERYEKGIVTKINEVKRIDD</sequence>
<dbReference type="Gene3D" id="1.10.1660.10">
    <property type="match status" value="1"/>
</dbReference>
<evidence type="ECO:0000313" key="4">
    <source>
        <dbReference type="EMBL" id="MBD7913345.1"/>
    </source>
</evidence>